<evidence type="ECO:0000313" key="2">
    <source>
        <dbReference type="EMBL" id="KAB1094936.1"/>
    </source>
</evidence>
<proteinExistence type="predicted"/>
<protein>
    <submittedName>
        <fullName evidence="2">Uncharacterized protein</fullName>
    </submittedName>
</protein>
<evidence type="ECO:0000256" key="1">
    <source>
        <dbReference type="SAM" id="MobiDB-lite"/>
    </source>
</evidence>
<dbReference type="RefSeq" id="WP_151016324.1">
    <property type="nucleotide sequence ID" value="NZ_CBDRIO010000002.1"/>
</dbReference>
<feature type="compositionally biased region" description="Low complexity" evidence="1">
    <location>
        <begin position="63"/>
        <end position="78"/>
    </location>
</feature>
<name>A0ABQ6U5X8_9ACTN</name>
<dbReference type="Proteomes" id="UP000471364">
    <property type="component" value="Unassembled WGS sequence"/>
</dbReference>
<feature type="compositionally biased region" description="Gly residues" evidence="1">
    <location>
        <begin position="92"/>
        <end position="108"/>
    </location>
</feature>
<feature type="compositionally biased region" description="Low complexity" evidence="1">
    <location>
        <begin position="109"/>
        <end position="130"/>
    </location>
</feature>
<dbReference type="EMBL" id="WAAR01000319">
    <property type="protein sequence ID" value="KAB1094936.1"/>
    <property type="molecule type" value="Genomic_DNA"/>
</dbReference>
<sequence>MSEASTDRVADRPAEVTDPLLWDLAAAVADAHQPDAERVCTSPSCVGAAWPCAAWNNAQAGLSAARTPRQPAAPRQSAGSPQSASRPVAGQPGAGQPGAGQPGAGRAGAAGEPGTAAARADVRSLAATAA</sequence>
<reference evidence="2 3" key="1">
    <citation type="submission" date="2019-09" db="EMBL/GenBank/DDBJ databases">
        <title>High taxonomic diversity of Micromonospora strains isolated from Medicago sativa nodules in different geographical locations.</title>
        <authorList>
            <person name="Martinez-Hidalgo P."/>
            <person name="Flores-Felix J.D."/>
            <person name="Velazquez E."/>
            <person name="Brau L."/>
            <person name="Trujillo M.E."/>
            <person name="Martinez-Molina E."/>
        </authorList>
    </citation>
    <scope>NUCLEOTIDE SEQUENCE [LARGE SCALE GENOMIC DNA]</scope>
    <source>
        <strain evidence="2 3">ALFB5</strain>
    </source>
</reference>
<comment type="caution">
    <text evidence="2">The sequence shown here is derived from an EMBL/GenBank/DDBJ whole genome shotgun (WGS) entry which is preliminary data.</text>
</comment>
<feature type="region of interest" description="Disordered" evidence="1">
    <location>
        <begin position="61"/>
        <end position="130"/>
    </location>
</feature>
<gene>
    <name evidence="2" type="ORF">F6X54_33630</name>
</gene>
<evidence type="ECO:0000313" key="3">
    <source>
        <dbReference type="Proteomes" id="UP000471364"/>
    </source>
</evidence>
<organism evidence="2 3">
    <name type="scientific">Micromonospora aurantiaca</name>
    <name type="common">nom. illeg.</name>
    <dbReference type="NCBI Taxonomy" id="47850"/>
    <lineage>
        <taxon>Bacteria</taxon>
        <taxon>Bacillati</taxon>
        <taxon>Actinomycetota</taxon>
        <taxon>Actinomycetes</taxon>
        <taxon>Micromonosporales</taxon>
        <taxon>Micromonosporaceae</taxon>
        <taxon>Micromonospora</taxon>
    </lineage>
</organism>
<keyword evidence="3" id="KW-1185">Reference proteome</keyword>
<accession>A0ABQ6U5X8</accession>